<dbReference type="GO" id="GO:0004252">
    <property type="term" value="F:serine-type endopeptidase activity"/>
    <property type="evidence" value="ECO:0007669"/>
    <property type="project" value="InterPro"/>
</dbReference>
<dbReference type="InterPro" id="IPR001314">
    <property type="entry name" value="Peptidase_S1A"/>
</dbReference>
<dbReference type="RefSeq" id="XP_006874031.1">
    <property type="nucleotide sequence ID" value="XM_006873969.1"/>
</dbReference>
<dbReference type="Pfam" id="PF00089">
    <property type="entry name" value="Trypsin"/>
    <property type="match status" value="1"/>
</dbReference>
<dbReference type="InterPro" id="IPR009003">
    <property type="entry name" value="Peptidase_S1_PA"/>
</dbReference>
<dbReference type="SMART" id="SM00020">
    <property type="entry name" value="Tryp_SPc"/>
    <property type="match status" value="1"/>
</dbReference>
<dbReference type="Proteomes" id="UP000504623">
    <property type="component" value="Unplaced"/>
</dbReference>
<reference evidence="6" key="1">
    <citation type="submission" date="2025-08" db="UniProtKB">
        <authorList>
            <consortium name="RefSeq"/>
        </authorList>
    </citation>
    <scope>IDENTIFICATION</scope>
    <source>
        <tissue evidence="6">Spleen</tissue>
    </source>
</reference>
<keyword evidence="2" id="KW-0378">Hydrolase</keyword>
<dbReference type="PROSITE" id="PS50240">
    <property type="entry name" value="TRYPSIN_DOM"/>
    <property type="match status" value="1"/>
</dbReference>
<dbReference type="InterPro" id="IPR043504">
    <property type="entry name" value="Peptidase_S1_PA_chymotrypsin"/>
</dbReference>
<dbReference type="Gene3D" id="2.40.10.10">
    <property type="entry name" value="Trypsin-like serine proteases"/>
    <property type="match status" value="1"/>
</dbReference>
<dbReference type="AlphaFoldDB" id="A0A9B0U1G1"/>
<keyword evidence="2" id="KW-0645">Protease</keyword>
<dbReference type="PRINTS" id="PR00722">
    <property type="entry name" value="CHYMOTRYPSIN"/>
</dbReference>
<accession>A0A9B0U1G1</accession>
<organism evidence="5 6">
    <name type="scientific">Chrysochloris asiatica</name>
    <name type="common">Cape golden mole</name>
    <dbReference type="NCBI Taxonomy" id="185453"/>
    <lineage>
        <taxon>Eukaryota</taxon>
        <taxon>Metazoa</taxon>
        <taxon>Chordata</taxon>
        <taxon>Craniata</taxon>
        <taxon>Vertebrata</taxon>
        <taxon>Euteleostomi</taxon>
        <taxon>Mammalia</taxon>
        <taxon>Eutheria</taxon>
        <taxon>Afrotheria</taxon>
        <taxon>Chrysochloridae</taxon>
        <taxon>Chrysochlorinae</taxon>
        <taxon>Chrysochloris</taxon>
    </lineage>
</organism>
<feature type="signal peptide" evidence="3">
    <location>
        <begin position="1"/>
        <end position="21"/>
    </location>
</feature>
<dbReference type="PANTHER" id="PTHR24253">
    <property type="entry name" value="TRANSMEMBRANE PROTEASE SERINE"/>
    <property type="match status" value="1"/>
</dbReference>
<sequence>MGPRVSSFLVFLLQLLSEAQGDVLPTVCGHSEDVGRIVGGQDAQAGQWPWQVSLSLIPQGHICGGSLIHSRWVLTAAHCLLRSSNPQLYYVKVGGLTLSLSEPNSSSMSVTRLIVHPSYNGQPMTSGDIALVQLDAPVQPSQATPVCLPGPQVPFPSGTLCWVTGWGSTQERVMADTLQEVAVPLLDTEKCEQLYHLQEEASSARQRFIQDDMLCAGWEEGKKDSCQGDSGGPLVCPINDTWIQAGIVSWGFGCARPNRPGVYTRVSTYTDWIHRTLNESAAFNSAPMSTSGLHRTLLLLLLPLTWSWLGTL</sequence>
<feature type="domain" description="Peptidase S1" evidence="4">
    <location>
        <begin position="37"/>
        <end position="278"/>
    </location>
</feature>
<dbReference type="PANTHER" id="PTHR24253:SF153">
    <property type="entry name" value="SERINE PROTEASE HEPSIN"/>
    <property type="match status" value="1"/>
</dbReference>
<dbReference type="GO" id="GO:0006508">
    <property type="term" value="P:proteolysis"/>
    <property type="evidence" value="ECO:0007669"/>
    <property type="project" value="UniProtKB-KW"/>
</dbReference>
<protein>
    <submittedName>
        <fullName evidence="6">Serine protease 30-like</fullName>
    </submittedName>
</protein>
<keyword evidence="5" id="KW-1185">Reference proteome</keyword>
<evidence type="ECO:0000259" key="4">
    <source>
        <dbReference type="PROSITE" id="PS50240"/>
    </source>
</evidence>
<name>A0A9B0U1G1_CHRAS</name>
<dbReference type="FunFam" id="2.40.10.10:FF:000039">
    <property type="entry name" value="Brain-specific serine protease 4"/>
    <property type="match status" value="1"/>
</dbReference>
<keyword evidence="1" id="KW-1015">Disulfide bond</keyword>
<dbReference type="SUPFAM" id="SSF50494">
    <property type="entry name" value="Trypsin-like serine proteases"/>
    <property type="match status" value="1"/>
</dbReference>
<dbReference type="CDD" id="cd00190">
    <property type="entry name" value="Tryp_SPc"/>
    <property type="match status" value="1"/>
</dbReference>
<evidence type="ECO:0000256" key="1">
    <source>
        <dbReference type="ARBA" id="ARBA00023157"/>
    </source>
</evidence>
<keyword evidence="2" id="KW-0720">Serine protease</keyword>
<keyword evidence="3" id="KW-0732">Signal</keyword>
<evidence type="ECO:0000256" key="2">
    <source>
        <dbReference type="RuleBase" id="RU363034"/>
    </source>
</evidence>
<dbReference type="InterPro" id="IPR018114">
    <property type="entry name" value="TRYPSIN_HIS"/>
</dbReference>
<proteinExistence type="predicted"/>
<evidence type="ECO:0000313" key="6">
    <source>
        <dbReference type="RefSeq" id="XP_006874031.1"/>
    </source>
</evidence>
<dbReference type="GeneID" id="102815294"/>
<evidence type="ECO:0000313" key="5">
    <source>
        <dbReference type="Proteomes" id="UP000504623"/>
    </source>
</evidence>
<dbReference type="OrthoDB" id="93664at2759"/>
<gene>
    <name evidence="6" type="primary">LOC102815294</name>
</gene>
<dbReference type="InterPro" id="IPR001254">
    <property type="entry name" value="Trypsin_dom"/>
</dbReference>
<evidence type="ECO:0000256" key="3">
    <source>
        <dbReference type="SAM" id="SignalP"/>
    </source>
</evidence>
<dbReference type="PROSITE" id="PS00135">
    <property type="entry name" value="TRYPSIN_SER"/>
    <property type="match status" value="1"/>
</dbReference>
<feature type="chain" id="PRO_5039655617" evidence="3">
    <location>
        <begin position="22"/>
        <end position="312"/>
    </location>
</feature>
<dbReference type="InterPro" id="IPR033116">
    <property type="entry name" value="TRYPSIN_SER"/>
</dbReference>
<dbReference type="PROSITE" id="PS00134">
    <property type="entry name" value="TRYPSIN_HIS"/>
    <property type="match status" value="1"/>
</dbReference>